<evidence type="ECO:0000313" key="2">
    <source>
        <dbReference type="EMBL" id="VGO12839.1"/>
    </source>
</evidence>
<dbReference type="InterPro" id="IPR003018">
    <property type="entry name" value="GAF"/>
</dbReference>
<dbReference type="EMBL" id="CAAHFG010000001">
    <property type="protein sequence ID" value="VGO12839.1"/>
    <property type="molecule type" value="Genomic_DNA"/>
</dbReference>
<reference evidence="2 3" key="1">
    <citation type="submission" date="2019-04" db="EMBL/GenBank/DDBJ databases">
        <authorList>
            <person name="Van Vliet M D."/>
        </authorList>
    </citation>
    <scope>NUCLEOTIDE SEQUENCE [LARGE SCALE GENOMIC DNA]</scope>
    <source>
        <strain evidence="2 3">F1</strain>
    </source>
</reference>
<feature type="domain" description="GAF" evidence="1">
    <location>
        <begin position="48"/>
        <end position="191"/>
    </location>
</feature>
<dbReference type="SUPFAM" id="SSF55781">
    <property type="entry name" value="GAF domain-like"/>
    <property type="match status" value="1"/>
</dbReference>
<evidence type="ECO:0000259" key="1">
    <source>
        <dbReference type="Pfam" id="PF01590"/>
    </source>
</evidence>
<protein>
    <recommendedName>
        <fullName evidence="1">GAF domain-containing protein</fullName>
    </recommendedName>
</protein>
<dbReference type="Pfam" id="PF01590">
    <property type="entry name" value="GAF"/>
    <property type="match status" value="1"/>
</dbReference>
<dbReference type="InterPro" id="IPR029016">
    <property type="entry name" value="GAF-like_dom_sf"/>
</dbReference>
<accession>A0A6C2TZ28</accession>
<dbReference type="Gene3D" id="3.30.450.40">
    <property type="match status" value="1"/>
</dbReference>
<keyword evidence="3" id="KW-1185">Reference proteome</keyword>
<dbReference type="AlphaFoldDB" id="A0A6C2TZ28"/>
<gene>
    <name evidence="2" type="ORF">PDESU_01393</name>
</gene>
<evidence type="ECO:0000313" key="3">
    <source>
        <dbReference type="Proteomes" id="UP000366872"/>
    </source>
</evidence>
<organism evidence="2 3">
    <name type="scientific">Pontiella desulfatans</name>
    <dbReference type="NCBI Taxonomy" id="2750659"/>
    <lineage>
        <taxon>Bacteria</taxon>
        <taxon>Pseudomonadati</taxon>
        <taxon>Kiritimatiellota</taxon>
        <taxon>Kiritimatiellia</taxon>
        <taxon>Kiritimatiellales</taxon>
        <taxon>Pontiellaceae</taxon>
        <taxon>Pontiella</taxon>
    </lineage>
</organism>
<proteinExistence type="predicted"/>
<dbReference type="Proteomes" id="UP000366872">
    <property type="component" value="Unassembled WGS sequence"/>
</dbReference>
<sequence>MLTYLNASSIATPNWIGWNMSKNKTMDTKCLLEALSSIASKLCSSNGEEALYEILSTLGIAVGVDRTYLFDFTITADGNLIASQRAEWVEVGQERQIANPELQNFDMEASGFSDWNERMLAGEVIASLTSHLPAAQQEVLREKQGILSIVFVPVFSKGKLWGAIGYDDCSTEREWKHEEIEALRIASSIVGVLCYES</sequence>
<name>A0A6C2TZ28_PONDE</name>